<name>A0A418N0X4_9ACTN</name>
<evidence type="ECO:0000256" key="4">
    <source>
        <dbReference type="SAM" id="MobiDB-lite"/>
    </source>
</evidence>
<proteinExistence type="predicted"/>
<evidence type="ECO:0000256" key="1">
    <source>
        <dbReference type="ARBA" id="ARBA00001946"/>
    </source>
</evidence>
<feature type="region of interest" description="Disordered" evidence="4">
    <location>
        <begin position="193"/>
        <end position="240"/>
    </location>
</feature>
<dbReference type="PANTHER" id="PTHR43046:SF12">
    <property type="entry name" value="GDP-MANNOSE MANNOSYL HYDROLASE"/>
    <property type="match status" value="1"/>
</dbReference>
<evidence type="ECO:0000313" key="7">
    <source>
        <dbReference type="Proteomes" id="UP000283832"/>
    </source>
</evidence>
<dbReference type="GO" id="GO:0016787">
    <property type="term" value="F:hydrolase activity"/>
    <property type="evidence" value="ECO:0007669"/>
    <property type="project" value="UniProtKB-KW"/>
</dbReference>
<dbReference type="Gene3D" id="3.90.79.10">
    <property type="entry name" value="Nucleoside Triphosphate Pyrophosphohydrolase"/>
    <property type="match status" value="1"/>
</dbReference>
<feature type="region of interest" description="Disordered" evidence="4">
    <location>
        <begin position="1"/>
        <end position="25"/>
    </location>
</feature>
<dbReference type="CDD" id="cd18876">
    <property type="entry name" value="NUDIX_Hydrolase"/>
    <property type="match status" value="1"/>
</dbReference>
<dbReference type="EMBL" id="QXEC01000001">
    <property type="protein sequence ID" value="RIV41349.1"/>
    <property type="molecule type" value="Genomic_DNA"/>
</dbReference>
<dbReference type="PANTHER" id="PTHR43046">
    <property type="entry name" value="GDP-MANNOSE MANNOSYL HYDROLASE"/>
    <property type="match status" value="1"/>
</dbReference>
<evidence type="ECO:0000256" key="3">
    <source>
        <dbReference type="ARBA" id="ARBA00022842"/>
    </source>
</evidence>
<protein>
    <submittedName>
        <fullName evidence="6">NUDIX hydrolase</fullName>
    </submittedName>
</protein>
<dbReference type="Pfam" id="PF00293">
    <property type="entry name" value="NUDIX"/>
    <property type="match status" value="1"/>
</dbReference>
<sequence>MQWPPRTGTPPDPGSSVTSRYRPPAAEVRVGVGGPRHPYGYRRLVTWTEPAVWYANLPAFHASTGALITNPAGDVLLVKPRYRDYWAFPGGGIEADEHPHDGCAREVREELGLTLPVGDLLVVDWAPPEGPRLRALIHLTFDCGTLTGTERFELPDDELTDAAFFPPDEAERRLPTAVAPRVSAALRARTRRTAIYLPTAPPAHRRPGESGRPPAATQDGSARASPTVGDELSGPGPSHL</sequence>
<evidence type="ECO:0000256" key="2">
    <source>
        <dbReference type="ARBA" id="ARBA00022801"/>
    </source>
</evidence>
<dbReference type="Proteomes" id="UP000283832">
    <property type="component" value="Unassembled WGS sequence"/>
</dbReference>
<dbReference type="InterPro" id="IPR015797">
    <property type="entry name" value="NUDIX_hydrolase-like_dom_sf"/>
</dbReference>
<dbReference type="AlphaFoldDB" id="A0A418N0X4"/>
<dbReference type="PROSITE" id="PS51462">
    <property type="entry name" value="NUDIX"/>
    <property type="match status" value="1"/>
</dbReference>
<comment type="caution">
    <text evidence="6">The sequence shown here is derived from an EMBL/GenBank/DDBJ whole genome shotgun (WGS) entry which is preliminary data.</text>
</comment>
<evidence type="ECO:0000259" key="5">
    <source>
        <dbReference type="PROSITE" id="PS51462"/>
    </source>
</evidence>
<feature type="domain" description="Nudix hydrolase" evidence="5">
    <location>
        <begin position="59"/>
        <end position="187"/>
    </location>
</feature>
<gene>
    <name evidence="6" type="ORF">D2L64_01195</name>
</gene>
<evidence type="ECO:0000313" key="6">
    <source>
        <dbReference type="EMBL" id="RIV41349.1"/>
    </source>
</evidence>
<comment type="cofactor">
    <cofactor evidence="1">
        <name>Mg(2+)</name>
        <dbReference type="ChEBI" id="CHEBI:18420"/>
    </cofactor>
</comment>
<dbReference type="InterPro" id="IPR020084">
    <property type="entry name" value="NUDIX_hydrolase_CS"/>
</dbReference>
<dbReference type="OrthoDB" id="4247482at2"/>
<dbReference type="SUPFAM" id="SSF55811">
    <property type="entry name" value="Nudix"/>
    <property type="match status" value="1"/>
</dbReference>
<keyword evidence="7" id="KW-1185">Reference proteome</keyword>
<organism evidence="6 7">
    <name type="scientific">Micromonospora radicis</name>
    <dbReference type="NCBI Taxonomy" id="1894971"/>
    <lineage>
        <taxon>Bacteria</taxon>
        <taxon>Bacillati</taxon>
        <taxon>Actinomycetota</taxon>
        <taxon>Actinomycetes</taxon>
        <taxon>Micromonosporales</taxon>
        <taxon>Micromonosporaceae</taxon>
        <taxon>Micromonospora</taxon>
    </lineage>
</organism>
<reference evidence="6 7" key="1">
    <citation type="submission" date="2018-08" db="EMBL/GenBank/DDBJ databases">
        <title>Jishengella sp. nov., isolated from a root of Azadirachta indica A. Juss. var. siamensis Valenton.</title>
        <authorList>
            <person name="Kuncharoen N."/>
            <person name="Tanasupawat S."/>
            <person name="Kudo T."/>
            <person name="Ohkuma M."/>
        </authorList>
    </citation>
    <scope>NUCLEOTIDE SEQUENCE [LARGE SCALE GENOMIC DNA]</scope>
    <source>
        <strain evidence="6 7">AZ1-13</strain>
    </source>
</reference>
<dbReference type="PROSITE" id="PS00893">
    <property type="entry name" value="NUDIX_BOX"/>
    <property type="match status" value="1"/>
</dbReference>
<keyword evidence="2 6" id="KW-0378">Hydrolase</keyword>
<keyword evidence="3" id="KW-0460">Magnesium</keyword>
<dbReference type="InterPro" id="IPR000086">
    <property type="entry name" value="NUDIX_hydrolase_dom"/>
</dbReference>
<accession>A0A418N0X4</accession>